<protein>
    <submittedName>
        <fullName evidence="2">Uncharacterized protein</fullName>
    </submittedName>
</protein>
<accession>A0A0E0Q5N4</accession>
<reference evidence="2" key="2">
    <citation type="submission" date="2015-06" db="UniProtKB">
        <authorList>
            <consortium name="EnsemblPlants"/>
        </authorList>
    </citation>
    <scope>IDENTIFICATION</scope>
</reference>
<proteinExistence type="predicted"/>
<dbReference type="AlphaFoldDB" id="A0A0E0Q5N4"/>
<name>A0A0E0Q5N4_ORYRU</name>
<dbReference type="Proteomes" id="UP000008022">
    <property type="component" value="Unassembled WGS sequence"/>
</dbReference>
<keyword evidence="3" id="KW-1185">Reference proteome</keyword>
<dbReference type="EnsemblPlants" id="ORUFI07G07390.1">
    <property type="protein sequence ID" value="ORUFI07G07390.1"/>
    <property type="gene ID" value="ORUFI07G07390"/>
</dbReference>
<dbReference type="Gramene" id="ORUFI07G07390.1">
    <property type="protein sequence ID" value="ORUFI07G07390.1"/>
    <property type="gene ID" value="ORUFI07G07390"/>
</dbReference>
<dbReference type="OMA" id="QHINIFA"/>
<evidence type="ECO:0000313" key="2">
    <source>
        <dbReference type="EnsemblPlants" id="ORUFI07G07390.1"/>
    </source>
</evidence>
<feature type="region of interest" description="Disordered" evidence="1">
    <location>
        <begin position="1"/>
        <end position="28"/>
    </location>
</feature>
<sequence length="168" mass="18685">MGRWYGGGERRKEKEGVGVRRQCGGGESREETEARRGLECTVPVKLIKRDINFSVAGVVLRVIFSHIKLGLIRSEWSFKMDCNMNNTICQDSFMMPAVLSMPCFPKVICTMVIAGGGKLCQRPKASEGVPFSPAADNRQHINIFAGGRHKVAVIKETNPLRLPFKGYQ</sequence>
<feature type="compositionally biased region" description="Basic and acidic residues" evidence="1">
    <location>
        <begin position="8"/>
        <end position="18"/>
    </location>
</feature>
<organism evidence="2 3">
    <name type="scientific">Oryza rufipogon</name>
    <name type="common">Brownbeard rice</name>
    <name type="synonym">Asian wild rice</name>
    <dbReference type="NCBI Taxonomy" id="4529"/>
    <lineage>
        <taxon>Eukaryota</taxon>
        <taxon>Viridiplantae</taxon>
        <taxon>Streptophyta</taxon>
        <taxon>Embryophyta</taxon>
        <taxon>Tracheophyta</taxon>
        <taxon>Spermatophyta</taxon>
        <taxon>Magnoliopsida</taxon>
        <taxon>Liliopsida</taxon>
        <taxon>Poales</taxon>
        <taxon>Poaceae</taxon>
        <taxon>BOP clade</taxon>
        <taxon>Oryzoideae</taxon>
        <taxon>Oryzeae</taxon>
        <taxon>Oryzinae</taxon>
        <taxon>Oryza</taxon>
    </lineage>
</organism>
<evidence type="ECO:0000256" key="1">
    <source>
        <dbReference type="SAM" id="MobiDB-lite"/>
    </source>
</evidence>
<dbReference type="HOGENOM" id="CLU_135293_0_0_1"/>
<evidence type="ECO:0000313" key="3">
    <source>
        <dbReference type="Proteomes" id="UP000008022"/>
    </source>
</evidence>
<reference evidence="3" key="1">
    <citation type="submission" date="2013-06" db="EMBL/GenBank/DDBJ databases">
        <authorList>
            <person name="Zhao Q."/>
        </authorList>
    </citation>
    <scope>NUCLEOTIDE SEQUENCE</scope>
    <source>
        <strain evidence="3">cv. W1943</strain>
    </source>
</reference>